<dbReference type="InterPro" id="IPR003734">
    <property type="entry name" value="DUF155"/>
</dbReference>
<evidence type="ECO:0000313" key="6">
    <source>
        <dbReference type="Proteomes" id="UP000324907"/>
    </source>
</evidence>
<dbReference type="Proteomes" id="UP000324907">
    <property type="component" value="Unassembled WGS sequence"/>
</dbReference>
<keyword evidence="5" id="KW-1185">Reference proteome</keyword>
<evidence type="ECO:0000259" key="2">
    <source>
        <dbReference type="Pfam" id="PF02582"/>
    </source>
</evidence>
<feature type="domain" description="DUF155" evidence="2">
    <location>
        <begin position="74"/>
        <end position="305"/>
    </location>
</feature>
<dbReference type="GO" id="GO:0005739">
    <property type="term" value="C:mitochondrion"/>
    <property type="evidence" value="ECO:0007669"/>
    <property type="project" value="UniProtKB-ARBA"/>
</dbReference>
<evidence type="ECO:0000313" key="4">
    <source>
        <dbReference type="EMBL" id="KAA0166403.1"/>
    </source>
</evidence>
<protein>
    <recommendedName>
        <fullName evidence="2">DUF155 domain-containing protein</fullName>
    </recommendedName>
</protein>
<reference evidence="5 6" key="1">
    <citation type="submission" date="2019-07" db="EMBL/GenBank/DDBJ databases">
        <title>Genomes of Cafeteria roenbergensis.</title>
        <authorList>
            <person name="Fischer M.G."/>
            <person name="Hackl T."/>
            <person name="Roman M."/>
        </authorList>
    </citation>
    <scope>NUCLEOTIDE SEQUENCE [LARGE SCALE GENOMIC DNA]</scope>
    <source>
        <strain evidence="3 5">BVI</strain>
        <strain evidence="4 6">RCC970-E3</strain>
    </source>
</reference>
<dbReference type="Proteomes" id="UP000323011">
    <property type="component" value="Unassembled WGS sequence"/>
</dbReference>
<name>A0A5A8CQ17_CAFRO</name>
<sequence>MPSDKARVLAMKAMGQVRLPTLRNAIMSHSLSQEWFATSDKNMLTLSLRPREEQLVPHLAMQKPATRLASHLCITRRGVVVLVNCDLEECKEPLALAVAHASPLEVESGPAMSSAATAATAFETAQAPSGGVQRVLRMLGVGPRPPPAPSSSPLPVMPFEGPAAVSNMELRRISDYMTVEVRRSLEGWCALEEGTLVVKRLDLESVRVIAGALEQSILLQVYEGGADRLHAEAAWLNERVREQRLDAIGRKRLYRVLASNSAVTDAVMGTGVQSMRLPGSAAWMDTRYEDLLAAMSDELELPTRAAEVVERLGHVSELVKFCLHEKGETAIERLEVQIVLILTVELAISAVELYHGHGGAFVRGLWELLAGEASTLADVAGQRH</sequence>
<proteinExistence type="inferred from homology"/>
<accession>A0A5A8CQ17</accession>
<dbReference type="InterPro" id="IPR051624">
    <property type="entry name" value="RMD1/Sad1-interacting"/>
</dbReference>
<dbReference type="EMBL" id="VLTL01000040">
    <property type="protein sequence ID" value="KAA0166403.1"/>
    <property type="molecule type" value="Genomic_DNA"/>
</dbReference>
<dbReference type="AlphaFoldDB" id="A0A5A8CQ17"/>
<dbReference type="PANTHER" id="PTHR16255">
    <property type="entry name" value="REQUIRED FOR MEIOTIC NUCLEAR DIVISION PROTEIN 1 HOMOLOG"/>
    <property type="match status" value="1"/>
</dbReference>
<dbReference type="EMBL" id="VLTN01000008">
    <property type="protein sequence ID" value="KAA0155166.1"/>
    <property type="molecule type" value="Genomic_DNA"/>
</dbReference>
<evidence type="ECO:0000313" key="3">
    <source>
        <dbReference type="EMBL" id="KAA0155166.1"/>
    </source>
</evidence>
<comment type="similarity">
    <text evidence="1">Belongs to the RMD1/sif2 family.</text>
</comment>
<gene>
    <name evidence="4" type="ORF">FNF28_03172</name>
    <name evidence="3" type="ORF">FNF29_01917</name>
</gene>
<dbReference type="Pfam" id="PF02582">
    <property type="entry name" value="DUF155"/>
    <property type="match status" value="1"/>
</dbReference>
<dbReference type="PANTHER" id="PTHR16255:SF6">
    <property type="entry name" value="PROTEIN RETARDED ROOT GROWTH-LIKE"/>
    <property type="match status" value="1"/>
</dbReference>
<evidence type="ECO:0000256" key="1">
    <source>
        <dbReference type="ARBA" id="ARBA00008306"/>
    </source>
</evidence>
<comment type="caution">
    <text evidence="3">The sequence shown here is derived from an EMBL/GenBank/DDBJ whole genome shotgun (WGS) entry which is preliminary data.</text>
</comment>
<organism evidence="3 5">
    <name type="scientific">Cafeteria roenbergensis</name>
    <name type="common">Marine flagellate</name>
    <dbReference type="NCBI Taxonomy" id="33653"/>
    <lineage>
        <taxon>Eukaryota</taxon>
        <taxon>Sar</taxon>
        <taxon>Stramenopiles</taxon>
        <taxon>Bigyra</taxon>
        <taxon>Opalozoa</taxon>
        <taxon>Bicosoecida</taxon>
        <taxon>Cafeteriaceae</taxon>
        <taxon>Cafeteria</taxon>
    </lineage>
</organism>
<evidence type="ECO:0000313" key="5">
    <source>
        <dbReference type="Proteomes" id="UP000323011"/>
    </source>
</evidence>